<dbReference type="EMBL" id="QLYR01000007">
    <property type="protein sequence ID" value="RAQ28221.1"/>
    <property type="molecule type" value="Genomic_DNA"/>
</dbReference>
<keyword evidence="11" id="KW-1185">Reference proteome</keyword>
<dbReference type="SUPFAM" id="SSF53774">
    <property type="entry name" value="Glutaminase/Asparaginase"/>
    <property type="match status" value="1"/>
</dbReference>
<evidence type="ECO:0000313" key="10">
    <source>
        <dbReference type="EMBL" id="RAQ28221.1"/>
    </source>
</evidence>
<proteinExistence type="inferred from homology"/>
<dbReference type="Pfam" id="PF00710">
    <property type="entry name" value="Asparaginase"/>
    <property type="match status" value="2"/>
</dbReference>
<feature type="active site" evidence="7">
    <location>
        <position position="87"/>
    </location>
</feature>
<dbReference type="InterPro" id="IPR020827">
    <property type="entry name" value="Asparaginase/glutaminase_AS1"/>
</dbReference>
<evidence type="ECO:0000256" key="2">
    <source>
        <dbReference type="ARBA" id="ARBA00012920"/>
    </source>
</evidence>
<evidence type="ECO:0000313" key="11">
    <source>
        <dbReference type="Proteomes" id="UP000249377"/>
    </source>
</evidence>
<feature type="active site" evidence="6">
    <location>
        <position position="14"/>
    </location>
</feature>
<dbReference type="InterPro" id="IPR027474">
    <property type="entry name" value="L-asparaginase_N"/>
</dbReference>
<feature type="binding site" evidence="5">
    <location>
        <position position="56"/>
    </location>
    <ligand>
        <name>substrate</name>
    </ligand>
</feature>
<protein>
    <recommendedName>
        <fullName evidence="2">asparaginase</fullName>
        <ecNumber evidence="2">3.5.1.1</ecNumber>
    </recommendedName>
</protein>
<evidence type="ECO:0000256" key="7">
    <source>
        <dbReference type="PROSITE-ProRule" id="PRU10100"/>
    </source>
</evidence>
<dbReference type="Proteomes" id="UP000249377">
    <property type="component" value="Unassembled WGS sequence"/>
</dbReference>
<dbReference type="AlphaFoldDB" id="A0A328UHT6"/>
<feature type="active site" description="O-isoaspartyl threonine intermediate" evidence="4">
    <location>
        <position position="14"/>
    </location>
</feature>
<gene>
    <name evidence="10" type="ORF">DPQ25_10600</name>
</gene>
<dbReference type="GO" id="GO:0006520">
    <property type="term" value="P:amino acid metabolic process"/>
    <property type="evidence" value="ECO:0007669"/>
    <property type="project" value="InterPro"/>
</dbReference>
<dbReference type="PRINTS" id="PR00139">
    <property type="entry name" value="ASNGLNASE"/>
</dbReference>
<dbReference type="InterPro" id="IPR006034">
    <property type="entry name" value="Asparaginase/glutaminase-like"/>
</dbReference>
<dbReference type="PROSITE" id="PS00144">
    <property type="entry name" value="ASN_GLN_ASE_1"/>
    <property type="match status" value="1"/>
</dbReference>
<comment type="similarity">
    <text evidence="1">Belongs to the asparaginase 1 family.</text>
</comment>
<dbReference type="SFLD" id="SFLDS00057">
    <property type="entry name" value="Glutaminase/Asparaginase"/>
    <property type="match status" value="1"/>
</dbReference>
<dbReference type="PANTHER" id="PTHR11707">
    <property type="entry name" value="L-ASPARAGINASE"/>
    <property type="match status" value="1"/>
</dbReference>
<evidence type="ECO:0000256" key="5">
    <source>
        <dbReference type="PIRSR" id="PIRSR001220-2"/>
    </source>
</evidence>
<dbReference type="InterPro" id="IPR027475">
    <property type="entry name" value="Asparaginase/glutaminase_AS2"/>
</dbReference>
<dbReference type="InterPro" id="IPR037152">
    <property type="entry name" value="L-asparaginase_N_sf"/>
</dbReference>
<reference evidence="10 11" key="1">
    <citation type="submission" date="2018-06" db="EMBL/GenBank/DDBJ databases">
        <title>Noncontiguous genome sequence of Ruminococcaceae bacterium ASD2818.</title>
        <authorList>
            <person name="Chaplin A.V."/>
            <person name="Sokolova S.R."/>
            <person name="Kochetkova T.O."/>
            <person name="Goltsov A.Y."/>
            <person name="Trofimov D.Y."/>
            <person name="Efimov B.A."/>
        </authorList>
    </citation>
    <scope>NUCLEOTIDE SEQUENCE [LARGE SCALE GENOMIC DNA]</scope>
    <source>
        <strain evidence="10 11">ASD2818</strain>
    </source>
</reference>
<dbReference type="GO" id="GO:0004067">
    <property type="term" value="F:asparaginase activity"/>
    <property type="evidence" value="ECO:0007669"/>
    <property type="project" value="UniProtKB-UniRule"/>
</dbReference>
<comment type="caution">
    <text evidence="10">The sequence shown here is derived from an EMBL/GenBank/DDBJ whole genome shotgun (WGS) entry which is preliminary data.</text>
</comment>
<dbReference type="PANTHER" id="PTHR11707:SF28">
    <property type="entry name" value="60 KDA LYSOPHOSPHOLIPASE"/>
    <property type="match status" value="1"/>
</dbReference>
<feature type="binding site" evidence="5">
    <location>
        <begin position="87"/>
        <end position="88"/>
    </location>
    <ligand>
        <name>substrate</name>
    </ligand>
</feature>
<dbReference type="PIRSF" id="PIRSF001220">
    <property type="entry name" value="L-ASNase_gatD"/>
    <property type="match status" value="1"/>
</dbReference>
<dbReference type="InterPro" id="IPR027473">
    <property type="entry name" value="L-asparaginase_C"/>
</dbReference>
<evidence type="ECO:0000259" key="9">
    <source>
        <dbReference type="Pfam" id="PF17763"/>
    </source>
</evidence>
<name>A0A328UHT6_9FIRM</name>
<evidence type="ECO:0000256" key="1">
    <source>
        <dbReference type="ARBA" id="ARBA00010518"/>
    </source>
</evidence>
<dbReference type="Pfam" id="PF17763">
    <property type="entry name" value="Asparaginase_C"/>
    <property type="match status" value="1"/>
</dbReference>
<dbReference type="EC" id="3.5.1.1" evidence="2"/>
<dbReference type="InterPro" id="IPR036152">
    <property type="entry name" value="Asp/glu_Ase-like_sf"/>
</dbReference>
<feature type="domain" description="Asparaginase/glutaminase C-terminal" evidence="9">
    <location>
        <begin position="231"/>
        <end position="343"/>
    </location>
</feature>
<evidence type="ECO:0000256" key="3">
    <source>
        <dbReference type="ARBA" id="ARBA00049366"/>
    </source>
</evidence>
<dbReference type="Gene3D" id="3.40.50.1170">
    <property type="entry name" value="L-asparaginase, N-terminal domain"/>
    <property type="match status" value="1"/>
</dbReference>
<sequence length="366" mass="39527">MHKKKILLIATGGTIASRQTAQGLAPGLSAAELLREIPEAAGFCEIETASPFLLDSTNITPAHWLDLAACIEQHYQEYDGFVVCHGTDTLAYTAAALSYLIQCSPKPVVITGAQRPISWEETDARMNLLDSLRCACGEFAAEPGGEGFGPVRASRASRASWGVCVVFGGRVIAGTRARKLRTKSYDAFSSIGFPDLARIQDGRVIPYIPPACVQGGSSCGPLFYRKLDPGVMVLKLTPGMPAAILEHAGRCCDTLVLQGYGSGGLPQLYREAFHALVRQGKTVVMATQAPQEGSDLARYEVGHRLKKEHGLLECYDLTLEATVAKLMWARARAETPEQLRALFYRPVALDMLLAPHIKNTAPLSGR</sequence>
<accession>A0A328UHT6</accession>
<dbReference type="Gene3D" id="3.40.50.40">
    <property type="match status" value="1"/>
</dbReference>
<dbReference type="InterPro" id="IPR041725">
    <property type="entry name" value="L-asparaginase_I"/>
</dbReference>
<evidence type="ECO:0000256" key="6">
    <source>
        <dbReference type="PROSITE-ProRule" id="PRU10099"/>
    </source>
</evidence>
<dbReference type="PROSITE" id="PS51732">
    <property type="entry name" value="ASN_GLN_ASE_3"/>
    <property type="match status" value="1"/>
</dbReference>
<dbReference type="PIRSF" id="PIRSF500176">
    <property type="entry name" value="L_ASNase"/>
    <property type="match status" value="1"/>
</dbReference>
<dbReference type="CDD" id="cd08963">
    <property type="entry name" value="L-asparaginase_I"/>
    <property type="match status" value="1"/>
</dbReference>
<evidence type="ECO:0000256" key="4">
    <source>
        <dbReference type="PIRSR" id="PIRSR001220-1"/>
    </source>
</evidence>
<evidence type="ECO:0000259" key="8">
    <source>
        <dbReference type="Pfam" id="PF00710"/>
    </source>
</evidence>
<organism evidence="10 11">
    <name type="scientific">Hydrogeniiclostridium mannosilyticum</name>
    <dbReference type="NCBI Taxonomy" id="2764322"/>
    <lineage>
        <taxon>Bacteria</taxon>
        <taxon>Bacillati</taxon>
        <taxon>Bacillota</taxon>
        <taxon>Clostridia</taxon>
        <taxon>Eubacteriales</taxon>
        <taxon>Acutalibacteraceae</taxon>
        <taxon>Hydrogeniiclostridium</taxon>
    </lineage>
</organism>
<feature type="domain" description="L-asparaginase N-terminal" evidence="8">
    <location>
        <begin position="157"/>
        <end position="204"/>
    </location>
</feature>
<feature type="domain" description="L-asparaginase N-terminal" evidence="8">
    <location>
        <begin position="5"/>
        <end position="138"/>
    </location>
</feature>
<dbReference type="SMART" id="SM00870">
    <property type="entry name" value="Asparaginase"/>
    <property type="match status" value="1"/>
</dbReference>
<comment type="catalytic activity">
    <reaction evidence="3">
        <text>L-asparagine + H2O = L-aspartate + NH4(+)</text>
        <dbReference type="Rhea" id="RHEA:21016"/>
        <dbReference type="ChEBI" id="CHEBI:15377"/>
        <dbReference type="ChEBI" id="CHEBI:28938"/>
        <dbReference type="ChEBI" id="CHEBI:29991"/>
        <dbReference type="ChEBI" id="CHEBI:58048"/>
        <dbReference type="EC" id="3.5.1.1"/>
    </reaction>
</comment>
<dbReference type="InterPro" id="IPR040919">
    <property type="entry name" value="Asparaginase_C"/>
</dbReference>
<dbReference type="PROSITE" id="PS00917">
    <property type="entry name" value="ASN_GLN_ASE_2"/>
    <property type="match status" value="1"/>
</dbReference>